<comment type="caution">
    <text evidence="1">The sequence shown here is derived from an EMBL/GenBank/DDBJ whole genome shotgun (WGS) entry which is preliminary data.</text>
</comment>
<gene>
    <name evidence="1" type="ORF">S01H4_32384</name>
</gene>
<name>X1CU84_9ZZZZ</name>
<protein>
    <submittedName>
        <fullName evidence="1">Uncharacterized protein</fullName>
    </submittedName>
</protein>
<evidence type="ECO:0000313" key="1">
    <source>
        <dbReference type="EMBL" id="GAG87781.1"/>
    </source>
</evidence>
<sequence length="82" mass="9724">MPWMGTFDSDRYAEIILDRTALKWPNPNTLRVDARYRMAIGEGLPDARPVRYFFKLNPYELDAFTIWGWFDVSIITENHFHG</sequence>
<feature type="non-terminal residue" evidence="1">
    <location>
        <position position="82"/>
    </location>
</feature>
<reference evidence="1" key="1">
    <citation type="journal article" date="2014" name="Front. Microbiol.">
        <title>High frequency of phylogenetically diverse reductive dehalogenase-homologous genes in deep subseafloor sedimentary metagenomes.</title>
        <authorList>
            <person name="Kawai M."/>
            <person name="Futagami T."/>
            <person name="Toyoda A."/>
            <person name="Takaki Y."/>
            <person name="Nishi S."/>
            <person name="Hori S."/>
            <person name="Arai W."/>
            <person name="Tsubouchi T."/>
            <person name="Morono Y."/>
            <person name="Uchiyama I."/>
            <person name="Ito T."/>
            <person name="Fujiyama A."/>
            <person name="Inagaki F."/>
            <person name="Takami H."/>
        </authorList>
    </citation>
    <scope>NUCLEOTIDE SEQUENCE</scope>
    <source>
        <strain evidence="1">Expedition CK06-06</strain>
    </source>
</reference>
<proteinExistence type="predicted"/>
<dbReference type="EMBL" id="BART01016921">
    <property type="protein sequence ID" value="GAG87781.1"/>
    <property type="molecule type" value="Genomic_DNA"/>
</dbReference>
<accession>X1CU84</accession>
<dbReference type="AlphaFoldDB" id="X1CU84"/>
<organism evidence="1">
    <name type="scientific">marine sediment metagenome</name>
    <dbReference type="NCBI Taxonomy" id="412755"/>
    <lineage>
        <taxon>unclassified sequences</taxon>
        <taxon>metagenomes</taxon>
        <taxon>ecological metagenomes</taxon>
    </lineage>
</organism>